<reference evidence="4" key="1">
    <citation type="submission" date="2017-05" db="EMBL/GenBank/DDBJ databases">
        <title>Complete and WGS of Bordetella genogroups.</title>
        <authorList>
            <person name="Spilker T."/>
            <person name="Lipuma J."/>
        </authorList>
    </citation>
    <scope>NUCLEOTIDE SEQUENCE [LARGE SCALE GENOMIC DNA]</scope>
    <source>
        <strain evidence="4">AU16122</strain>
    </source>
</reference>
<dbReference type="Pfam" id="PF03401">
    <property type="entry name" value="TctC"/>
    <property type="match status" value="1"/>
</dbReference>
<dbReference type="InterPro" id="IPR005064">
    <property type="entry name" value="BUG"/>
</dbReference>
<evidence type="ECO:0000313" key="3">
    <source>
        <dbReference type="EMBL" id="OZI34246.1"/>
    </source>
</evidence>
<dbReference type="OrthoDB" id="8678477at2"/>
<feature type="region of interest" description="Disordered" evidence="2">
    <location>
        <begin position="1"/>
        <end position="23"/>
    </location>
</feature>
<sequence>MNEGPAGRRPSGGPARIPGNDAYKTETSTMHFHQAPKWAAAAALAGAASLCHAAYPDKPIRLVVPFAPGGTTDVVARQIAPTLQAVLGQPVIIDNRAGAGGIVATEYVAKAPPDGYTIIMTTNSHTANPAIYAKLPYDTKKDFVSVAMVADTPGLLVANAKFPPNNFKEFLEAARKAKPPLTYGTAGVGTFPHLTMELLKDRAGINLVHVPYKGAGPAMTDLLGGVYDVKVDAYATAAQHIKSGKLKVYAVTSLERIPQYPDLPTVAEMGYPGFESSFWMAILAPAGTPGNVVATLQKAFMTTLQDKRIVERLESSGVRPLPKPASAVDELIDRELKQWPPIVKKANISAE</sequence>
<evidence type="ECO:0000256" key="2">
    <source>
        <dbReference type="SAM" id="MobiDB-lite"/>
    </source>
</evidence>
<name>A0A261SA72_9BORD</name>
<dbReference type="InterPro" id="IPR042100">
    <property type="entry name" value="Bug_dom1"/>
</dbReference>
<evidence type="ECO:0000313" key="4">
    <source>
        <dbReference type="Proteomes" id="UP000216020"/>
    </source>
</evidence>
<dbReference type="PIRSF" id="PIRSF017082">
    <property type="entry name" value="YflP"/>
    <property type="match status" value="1"/>
</dbReference>
<dbReference type="PANTHER" id="PTHR42928">
    <property type="entry name" value="TRICARBOXYLATE-BINDING PROTEIN"/>
    <property type="match status" value="1"/>
</dbReference>
<evidence type="ECO:0008006" key="5">
    <source>
        <dbReference type="Google" id="ProtNLM"/>
    </source>
</evidence>
<proteinExistence type="inferred from homology"/>
<dbReference type="SUPFAM" id="SSF53850">
    <property type="entry name" value="Periplasmic binding protein-like II"/>
    <property type="match status" value="1"/>
</dbReference>
<gene>
    <name evidence="3" type="ORF">CAL29_11940</name>
</gene>
<dbReference type="Gene3D" id="3.40.190.150">
    <property type="entry name" value="Bordetella uptake gene, domain 1"/>
    <property type="match status" value="1"/>
</dbReference>
<dbReference type="Proteomes" id="UP000216020">
    <property type="component" value="Unassembled WGS sequence"/>
</dbReference>
<feature type="compositionally biased region" description="Low complexity" evidence="2">
    <location>
        <begin position="1"/>
        <end position="19"/>
    </location>
</feature>
<protein>
    <recommendedName>
        <fullName evidence="5">ABC transporter substrate-binding protein</fullName>
    </recommendedName>
</protein>
<accession>A0A261SA72</accession>
<evidence type="ECO:0000256" key="1">
    <source>
        <dbReference type="ARBA" id="ARBA00006987"/>
    </source>
</evidence>
<dbReference type="PANTHER" id="PTHR42928:SF5">
    <property type="entry name" value="BLR1237 PROTEIN"/>
    <property type="match status" value="1"/>
</dbReference>
<comment type="caution">
    <text evidence="3">The sequence shown here is derived from an EMBL/GenBank/DDBJ whole genome shotgun (WGS) entry which is preliminary data.</text>
</comment>
<dbReference type="EMBL" id="NEVM01000002">
    <property type="protein sequence ID" value="OZI34246.1"/>
    <property type="molecule type" value="Genomic_DNA"/>
</dbReference>
<keyword evidence="4" id="KW-1185">Reference proteome</keyword>
<dbReference type="AlphaFoldDB" id="A0A261SA72"/>
<organism evidence="3 4">
    <name type="scientific">Bordetella genomosp. 10</name>
    <dbReference type="NCBI Taxonomy" id="1416804"/>
    <lineage>
        <taxon>Bacteria</taxon>
        <taxon>Pseudomonadati</taxon>
        <taxon>Pseudomonadota</taxon>
        <taxon>Betaproteobacteria</taxon>
        <taxon>Burkholderiales</taxon>
        <taxon>Alcaligenaceae</taxon>
        <taxon>Bordetella</taxon>
    </lineage>
</organism>
<dbReference type="CDD" id="cd13578">
    <property type="entry name" value="PBP2_Bug27"/>
    <property type="match status" value="1"/>
</dbReference>
<dbReference type="Gene3D" id="3.40.190.10">
    <property type="entry name" value="Periplasmic binding protein-like II"/>
    <property type="match status" value="1"/>
</dbReference>
<comment type="similarity">
    <text evidence="1">Belongs to the UPF0065 (bug) family.</text>
</comment>